<accession>A0A9J6CC33</accession>
<keyword evidence="3" id="KW-1003">Cell membrane</keyword>
<dbReference type="Pfam" id="PF06652">
    <property type="entry name" value="Methuselah_N"/>
    <property type="match status" value="1"/>
</dbReference>
<dbReference type="SUPFAM" id="SSF81321">
    <property type="entry name" value="Family A G protein-coupled receptor-like"/>
    <property type="match status" value="1"/>
</dbReference>
<feature type="chain" id="PRO_5039899942" description="G-protein coupled receptors family 2 profile 2 domain-containing protein" evidence="11">
    <location>
        <begin position="18"/>
        <end position="469"/>
    </location>
</feature>
<keyword evidence="11" id="KW-0732">Signal</keyword>
<evidence type="ECO:0000256" key="11">
    <source>
        <dbReference type="SAM" id="SignalP"/>
    </source>
</evidence>
<feature type="domain" description="G-protein coupled receptors family 2 profile 2" evidence="12">
    <location>
        <begin position="180"/>
        <end position="434"/>
    </location>
</feature>
<dbReference type="Gene3D" id="1.20.1070.10">
    <property type="entry name" value="Rhodopsin 7-helix transmembrane proteins"/>
    <property type="match status" value="1"/>
</dbReference>
<dbReference type="InterPro" id="IPR051384">
    <property type="entry name" value="Mth_GPCR"/>
</dbReference>
<sequence length="469" mass="54870">MKFLITILLSSLCQVNLQILCDFRDTVNITGGQKDGDNFIFNNDTYSFGYYGEFDYIFQNYDEIIKVDLHIRGCVCHIKPCIRICCNEYREPIDRFCTKTNQLEFDNGETIDLKGEKYGVLIGRSCQSMFMLIEEDEWTFHDGKIHTPLTNFVDTSGYCFAQNENNQTLALMCWDNVEDFNYLYSIAMMISVPFLLVTIFIFSSNSKLKTLHGKCLICLCAALLIFYLFKSILNFYFNVSHEICITLGYLLYLFSLVPIIWMNVICIDIFFLTKNGIRTEKKEQQLFKYYTIYGFGLPFLMTFLIITIDLFELLPQEYMPMIGLERCWIQSNVLVEIIYLRLPISIVFIANIILFLLTSYKVFKAQRTICNDANKAVISRFFIYLKLFFITGISWSMEIFSWIYYYDYQTFFLICDLFNCLLGVFIFLVCVLNKPTLKILKTSFNCKNSKNTNDSSYANGHTTKFSVDQ</sequence>
<dbReference type="PANTHER" id="PTHR47154">
    <property type="entry name" value="G-PROTEIN COUPLED RECEPTOR MTH-RELATED"/>
    <property type="match status" value="1"/>
</dbReference>
<comment type="caution">
    <text evidence="13">The sequence shown here is derived from an EMBL/GenBank/DDBJ whole genome shotgun (WGS) entry which is preliminary data.</text>
</comment>
<keyword evidence="14" id="KW-1185">Reference proteome</keyword>
<keyword evidence="7 10" id="KW-0472">Membrane</keyword>
<dbReference type="InterPro" id="IPR010596">
    <property type="entry name" value="Methuselah_N_dom"/>
</dbReference>
<dbReference type="GO" id="GO:0007166">
    <property type="term" value="P:cell surface receptor signaling pathway"/>
    <property type="evidence" value="ECO:0007669"/>
    <property type="project" value="InterPro"/>
</dbReference>
<dbReference type="EMBL" id="JADBJN010000001">
    <property type="protein sequence ID" value="KAG5679684.1"/>
    <property type="molecule type" value="Genomic_DNA"/>
</dbReference>
<evidence type="ECO:0000313" key="14">
    <source>
        <dbReference type="Proteomes" id="UP001107558"/>
    </source>
</evidence>
<evidence type="ECO:0000256" key="3">
    <source>
        <dbReference type="ARBA" id="ARBA00022475"/>
    </source>
</evidence>
<comment type="similarity">
    <text evidence="2">Belongs to the G-protein coupled receptor 2 family. Mth subfamily.</text>
</comment>
<dbReference type="InterPro" id="IPR044860">
    <property type="entry name" value="Methusela_ecto_dom_1"/>
</dbReference>
<keyword evidence="9" id="KW-0807">Transducer</keyword>
<dbReference type="Proteomes" id="UP001107558">
    <property type="component" value="Chromosome 1"/>
</dbReference>
<dbReference type="Gene3D" id="2.30.160.11">
    <property type="match status" value="1"/>
</dbReference>
<evidence type="ECO:0000256" key="6">
    <source>
        <dbReference type="ARBA" id="ARBA00023040"/>
    </source>
</evidence>
<name>A0A9J6CC33_POLVA</name>
<dbReference type="OrthoDB" id="6134459at2759"/>
<organism evidence="13 14">
    <name type="scientific">Polypedilum vanderplanki</name>
    <name type="common">Sleeping chironomid midge</name>
    <dbReference type="NCBI Taxonomy" id="319348"/>
    <lineage>
        <taxon>Eukaryota</taxon>
        <taxon>Metazoa</taxon>
        <taxon>Ecdysozoa</taxon>
        <taxon>Arthropoda</taxon>
        <taxon>Hexapoda</taxon>
        <taxon>Insecta</taxon>
        <taxon>Pterygota</taxon>
        <taxon>Neoptera</taxon>
        <taxon>Endopterygota</taxon>
        <taxon>Diptera</taxon>
        <taxon>Nematocera</taxon>
        <taxon>Chironomoidea</taxon>
        <taxon>Chironomidae</taxon>
        <taxon>Chironominae</taxon>
        <taxon>Polypedilum</taxon>
        <taxon>Polypedilum</taxon>
    </lineage>
</organism>
<dbReference type="PANTHER" id="PTHR47154:SF2">
    <property type="entry name" value="G-PROTEIN COUPLED RECEPTOR MTH-RELATED"/>
    <property type="match status" value="1"/>
</dbReference>
<reference evidence="13" key="1">
    <citation type="submission" date="2021-03" db="EMBL/GenBank/DDBJ databases">
        <title>Chromosome level genome of the anhydrobiotic midge Polypedilum vanderplanki.</title>
        <authorList>
            <person name="Yoshida Y."/>
            <person name="Kikawada T."/>
            <person name="Gusev O."/>
        </authorList>
    </citation>
    <scope>NUCLEOTIDE SEQUENCE</scope>
    <source>
        <strain evidence="13">NIAS01</strain>
        <tissue evidence="13">Whole body or cell culture</tissue>
    </source>
</reference>
<evidence type="ECO:0000256" key="5">
    <source>
        <dbReference type="ARBA" id="ARBA00022989"/>
    </source>
</evidence>
<feature type="transmembrane region" description="Helical" evidence="10">
    <location>
        <begin position="249"/>
        <end position="271"/>
    </location>
</feature>
<evidence type="ECO:0000256" key="1">
    <source>
        <dbReference type="ARBA" id="ARBA00004651"/>
    </source>
</evidence>
<evidence type="ECO:0000256" key="10">
    <source>
        <dbReference type="SAM" id="Phobius"/>
    </source>
</evidence>
<proteinExistence type="inferred from homology"/>
<keyword evidence="6" id="KW-0297">G-protein coupled receptor</keyword>
<dbReference type="AlphaFoldDB" id="A0A9J6CC33"/>
<keyword evidence="5 10" id="KW-1133">Transmembrane helix</keyword>
<evidence type="ECO:0000256" key="8">
    <source>
        <dbReference type="ARBA" id="ARBA00023170"/>
    </source>
</evidence>
<evidence type="ECO:0000256" key="2">
    <source>
        <dbReference type="ARBA" id="ARBA00008979"/>
    </source>
</evidence>
<dbReference type="InterPro" id="IPR036272">
    <property type="entry name" value="Methuselah_N_sf"/>
</dbReference>
<feature type="signal peptide" evidence="11">
    <location>
        <begin position="1"/>
        <end position="17"/>
    </location>
</feature>
<evidence type="ECO:0000256" key="7">
    <source>
        <dbReference type="ARBA" id="ARBA00023136"/>
    </source>
</evidence>
<dbReference type="SUPFAM" id="SSF63877">
    <property type="entry name" value="Methuselah ectodomain"/>
    <property type="match status" value="1"/>
</dbReference>
<feature type="transmembrane region" description="Helical" evidence="10">
    <location>
        <begin position="338"/>
        <end position="360"/>
    </location>
</feature>
<keyword evidence="4 10" id="KW-0812">Transmembrane</keyword>
<keyword evidence="8" id="KW-0675">Receptor</keyword>
<dbReference type="CDD" id="cd15039">
    <property type="entry name" value="7tmB3_Methuselah-like"/>
    <property type="match status" value="1"/>
</dbReference>
<comment type="subcellular location">
    <subcellularLocation>
        <location evidence="1">Cell membrane</location>
        <topology evidence="1">Multi-pass membrane protein</topology>
    </subcellularLocation>
</comment>
<gene>
    <name evidence="13" type="ORF">PVAND_009237</name>
</gene>
<dbReference type="PROSITE" id="PS50261">
    <property type="entry name" value="G_PROTEIN_RECEP_F2_4"/>
    <property type="match status" value="1"/>
</dbReference>
<feature type="transmembrane region" description="Helical" evidence="10">
    <location>
        <begin position="411"/>
        <end position="432"/>
    </location>
</feature>
<feature type="transmembrane region" description="Helical" evidence="10">
    <location>
        <begin position="381"/>
        <end position="405"/>
    </location>
</feature>
<protein>
    <recommendedName>
        <fullName evidence="12">G-protein coupled receptors family 2 profile 2 domain-containing protein</fullName>
    </recommendedName>
</protein>
<evidence type="ECO:0000313" key="13">
    <source>
        <dbReference type="EMBL" id="KAG5679684.1"/>
    </source>
</evidence>
<evidence type="ECO:0000259" key="12">
    <source>
        <dbReference type="PROSITE" id="PS50261"/>
    </source>
</evidence>
<feature type="transmembrane region" description="Helical" evidence="10">
    <location>
        <begin position="182"/>
        <end position="203"/>
    </location>
</feature>
<feature type="transmembrane region" description="Helical" evidence="10">
    <location>
        <begin position="215"/>
        <end position="237"/>
    </location>
</feature>
<dbReference type="InterPro" id="IPR000832">
    <property type="entry name" value="GPCR_2_secretin-like"/>
</dbReference>
<dbReference type="Pfam" id="PF00002">
    <property type="entry name" value="7tm_2"/>
    <property type="match status" value="1"/>
</dbReference>
<evidence type="ECO:0000256" key="4">
    <source>
        <dbReference type="ARBA" id="ARBA00022692"/>
    </source>
</evidence>
<dbReference type="GO" id="GO:0008528">
    <property type="term" value="F:G protein-coupled peptide receptor activity"/>
    <property type="evidence" value="ECO:0007669"/>
    <property type="project" value="TreeGrafter"/>
</dbReference>
<dbReference type="InterPro" id="IPR017981">
    <property type="entry name" value="GPCR_2-like_7TM"/>
</dbReference>
<evidence type="ECO:0000256" key="9">
    <source>
        <dbReference type="ARBA" id="ARBA00023224"/>
    </source>
</evidence>
<dbReference type="GO" id="GO:0005886">
    <property type="term" value="C:plasma membrane"/>
    <property type="evidence" value="ECO:0007669"/>
    <property type="project" value="UniProtKB-SubCell"/>
</dbReference>
<feature type="transmembrane region" description="Helical" evidence="10">
    <location>
        <begin position="292"/>
        <end position="311"/>
    </location>
</feature>